<evidence type="ECO:0000313" key="9">
    <source>
        <dbReference type="EMBL" id="AGR57789.1"/>
    </source>
</evidence>
<reference evidence="9 10" key="1">
    <citation type="submission" date="2013-07" db="EMBL/GenBank/DDBJ databases">
        <title>Genome sequence of Salmonella bongori N268-08 - a rare clinical isolate.</title>
        <authorList>
            <person name="Marti R."/>
            <person name="Hagens S."/>
            <person name="Loessner M.J."/>
            <person name="Klumpp J."/>
        </authorList>
    </citation>
    <scope>NUCLEOTIDE SEQUENCE [LARGE SCALE GENOMIC DNA]</scope>
    <source>
        <strain evidence="9 10">N268-08</strain>
    </source>
</reference>
<dbReference type="NCBIfam" id="NF007937">
    <property type="entry name" value="PRK10654.1"/>
    <property type="match status" value="1"/>
</dbReference>
<dbReference type="KEGG" id="sbz:A464_603"/>
<dbReference type="Proteomes" id="UP000015042">
    <property type="component" value="Chromosome"/>
</dbReference>
<evidence type="ECO:0000256" key="5">
    <source>
        <dbReference type="ARBA" id="ARBA00022692"/>
    </source>
</evidence>
<dbReference type="Pfam" id="PF03606">
    <property type="entry name" value="DcuC"/>
    <property type="match status" value="1"/>
</dbReference>
<feature type="transmembrane region" description="Helical" evidence="8">
    <location>
        <begin position="170"/>
        <end position="201"/>
    </location>
</feature>
<dbReference type="PATRIC" id="fig|1197719.3.peg.602"/>
<dbReference type="AlphaFoldDB" id="S5MT03"/>
<feature type="transmembrane region" description="Helical" evidence="8">
    <location>
        <begin position="388"/>
        <end position="415"/>
    </location>
</feature>
<feature type="transmembrane region" description="Helical" evidence="8">
    <location>
        <begin position="290"/>
        <end position="312"/>
    </location>
</feature>
<keyword evidence="3" id="KW-0813">Transport</keyword>
<feature type="transmembrane region" description="Helical" evidence="8">
    <location>
        <begin position="131"/>
        <end position="150"/>
    </location>
</feature>
<dbReference type="InterPro" id="IPR004669">
    <property type="entry name" value="C4_dicarb_anaerob_car"/>
</dbReference>
<dbReference type="HOGENOM" id="CLU_030262_3_2_6"/>
<evidence type="ECO:0000313" key="10">
    <source>
        <dbReference type="Proteomes" id="UP000015042"/>
    </source>
</evidence>
<evidence type="ECO:0000256" key="3">
    <source>
        <dbReference type="ARBA" id="ARBA00022448"/>
    </source>
</evidence>
<keyword evidence="7 8" id="KW-0472">Membrane</keyword>
<dbReference type="NCBIfam" id="NF037994">
    <property type="entry name" value="DcuC_1"/>
    <property type="match status" value="1"/>
</dbReference>
<keyword evidence="4" id="KW-1003">Cell membrane</keyword>
<feature type="transmembrane region" description="Helical" evidence="8">
    <location>
        <begin position="319"/>
        <end position="339"/>
    </location>
</feature>
<comment type="similarity">
    <text evidence="2">Belongs to the DcuC/DcuD transporter (TC 2.A.61) family.</text>
</comment>
<dbReference type="EMBL" id="CP006608">
    <property type="protein sequence ID" value="AGR57789.1"/>
    <property type="molecule type" value="Genomic_DNA"/>
</dbReference>
<accession>S5MT03</accession>
<evidence type="ECO:0000256" key="7">
    <source>
        <dbReference type="ARBA" id="ARBA00023136"/>
    </source>
</evidence>
<evidence type="ECO:0000256" key="1">
    <source>
        <dbReference type="ARBA" id="ARBA00004651"/>
    </source>
</evidence>
<feature type="transmembrane region" description="Helical" evidence="8">
    <location>
        <begin position="458"/>
        <end position="476"/>
    </location>
</feature>
<dbReference type="InterPro" id="IPR018385">
    <property type="entry name" value="C4_dicarb_anaerob_car-like"/>
</dbReference>
<gene>
    <name evidence="9" type="ORF">A464_603</name>
</gene>
<evidence type="ECO:0000256" key="4">
    <source>
        <dbReference type="ARBA" id="ARBA00022475"/>
    </source>
</evidence>
<comment type="subcellular location">
    <subcellularLocation>
        <location evidence="1">Cell membrane</location>
        <topology evidence="1">Multi-pass membrane protein</topology>
    </subcellularLocation>
</comment>
<feature type="transmembrane region" description="Helical" evidence="8">
    <location>
        <begin position="81"/>
        <end position="102"/>
    </location>
</feature>
<sequence>MTYRPISSLFVAQENNIAVILISKASTFIRYIFIPLWQCLFFILGVYKTGETMLTVIELLIGVVVIVGVARYIIKGYSATGVLFVGGLALLIISALMGHNVLPASETSTGYTATDIVEYIKILLMSRGGDLGMMIMMLCGFAAYMTHIGANDMVVKLASKPLQYINSPYLLMIAAYFVACLMSLAVSSATGLGVLLMATLFPVMVNVGISRGAAAAICASPAAIILSPTSGDVVLAAKAAEMPLIDFAFKTTLPISIVAIIAMAIAHFFWQRYLDKKENISHEMLDVTEITTTAPAFYALLPFTPIIGVLIFDGKWGPQLHIITILVICILLAAVLEFVRGFNTQNVFSGLEVAWRGMADAFASVVMLLVAAGVFAQGLSTIGFIQSLISIATSFGSASIILMLVLVILTMLAAMTTGSGNAPFYAFVEMIPKLAHSSGINPAYLSIPMLQASNLGRTISPVSGVVVAVAGMAKISPFEVVKRTSVPVIVGLLVVIIATEIMVPGASSAIADG</sequence>
<feature type="transmembrane region" description="Helical" evidence="8">
    <location>
        <begin position="53"/>
        <end position="74"/>
    </location>
</feature>
<feature type="transmembrane region" description="Helical" evidence="8">
    <location>
        <begin position="213"/>
        <end position="235"/>
    </location>
</feature>
<protein>
    <submittedName>
        <fullName evidence="9">C4-dicarboxylate transporter DcuC</fullName>
    </submittedName>
</protein>
<evidence type="ECO:0000256" key="2">
    <source>
        <dbReference type="ARBA" id="ARBA00005275"/>
    </source>
</evidence>
<feature type="transmembrane region" description="Helical" evidence="8">
    <location>
        <begin position="28"/>
        <end position="47"/>
    </location>
</feature>
<feature type="transmembrane region" description="Helical" evidence="8">
    <location>
        <begin position="247"/>
        <end position="270"/>
    </location>
</feature>
<evidence type="ECO:0000256" key="6">
    <source>
        <dbReference type="ARBA" id="ARBA00022989"/>
    </source>
</evidence>
<organism evidence="9 10">
    <name type="scientific">Salmonella bongori N268-08</name>
    <dbReference type="NCBI Taxonomy" id="1197719"/>
    <lineage>
        <taxon>Bacteria</taxon>
        <taxon>Pseudomonadati</taxon>
        <taxon>Pseudomonadota</taxon>
        <taxon>Gammaproteobacteria</taxon>
        <taxon>Enterobacterales</taxon>
        <taxon>Enterobacteriaceae</taxon>
        <taxon>Salmonella</taxon>
    </lineage>
</organism>
<dbReference type="GO" id="GO:0015556">
    <property type="term" value="F:C4-dicarboxylate transmembrane transporter activity"/>
    <property type="evidence" value="ECO:0007669"/>
    <property type="project" value="InterPro"/>
</dbReference>
<evidence type="ECO:0000256" key="8">
    <source>
        <dbReference type="SAM" id="Phobius"/>
    </source>
</evidence>
<dbReference type="NCBIfam" id="TIGR00771">
    <property type="entry name" value="DcuC"/>
    <property type="match status" value="1"/>
</dbReference>
<keyword evidence="6 8" id="KW-1133">Transmembrane helix</keyword>
<feature type="transmembrane region" description="Helical" evidence="8">
    <location>
        <begin position="488"/>
        <end position="511"/>
    </location>
</feature>
<keyword evidence="5 8" id="KW-0812">Transmembrane</keyword>
<name>S5MT03_SALBN</name>
<dbReference type="PANTHER" id="PTHR42002:SF2">
    <property type="entry name" value="ANAEROBIC C4-DICARBOXYLATE TRANSPORTER DCUC-RELATED"/>
    <property type="match status" value="1"/>
</dbReference>
<proteinExistence type="inferred from homology"/>
<dbReference type="GO" id="GO:0005886">
    <property type="term" value="C:plasma membrane"/>
    <property type="evidence" value="ECO:0007669"/>
    <property type="project" value="UniProtKB-SubCell"/>
</dbReference>
<dbReference type="eggNOG" id="COG3069">
    <property type="taxonomic scope" value="Bacteria"/>
</dbReference>
<dbReference type="PANTHER" id="PTHR42002">
    <property type="entry name" value="ANAEROBIC C4-DICARBOXYLATE TRANSPORTER DCUC-RELATED"/>
    <property type="match status" value="1"/>
</dbReference>
<feature type="transmembrane region" description="Helical" evidence="8">
    <location>
        <begin position="359"/>
        <end position="376"/>
    </location>
</feature>